<evidence type="ECO:0000313" key="3">
    <source>
        <dbReference type="EMBL" id="MCR8633898.1"/>
    </source>
</evidence>
<organism evidence="3 4">
    <name type="scientific">Paenibacillus radicis</name>
    <name type="common">ex Xue et al. 2023</name>
    <dbReference type="NCBI Taxonomy" id="2972489"/>
    <lineage>
        <taxon>Bacteria</taxon>
        <taxon>Bacillati</taxon>
        <taxon>Bacillota</taxon>
        <taxon>Bacilli</taxon>
        <taxon>Bacillales</taxon>
        <taxon>Paenibacillaceae</taxon>
        <taxon>Paenibacillus</taxon>
    </lineage>
</organism>
<keyword evidence="4" id="KW-1185">Reference proteome</keyword>
<sequence>MKIVSIIVIAAGLFAILFPKYSTFFYSYNFNTKKVENKYETRSEAELVLRRIKGGLFVTVGIFFLLGSCAVDK</sequence>
<proteinExistence type="predicted"/>
<dbReference type="Proteomes" id="UP001300012">
    <property type="component" value="Unassembled WGS sequence"/>
</dbReference>
<dbReference type="EMBL" id="JANQBD010000017">
    <property type="protein sequence ID" value="MCR8633898.1"/>
    <property type="molecule type" value="Genomic_DNA"/>
</dbReference>
<reference evidence="3 4" key="1">
    <citation type="submission" date="2022-08" db="EMBL/GenBank/DDBJ databases">
        <title>Paenibacillus endoradicis sp. nov., Paenibacillus radicibacter sp. nov and Paenibacillus pararadicis sp. nov., three cold-adapted plant growth-promoting bacteria isolated from root of Larix gmelinii in Great Khingan.</title>
        <authorList>
            <person name="Xue H."/>
        </authorList>
    </citation>
    <scope>NUCLEOTIDE SEQUENCE [LARGE SCALE GENOMIC DNA]</scope>
    <source>
        <strain evidence="3 4">N5-1-1-5</strain>
    </source>
</reference>
<keyword evidence="1" id="KW-0472">Membrane</keyword>
<protein>
    <recommendedName>
        <fullName evidence="2">DUF6199 domain-containing protein</fullName>
    </recommendedName>
</protein>
<dbReference type="RefSeq" id="WP_258215470.1">
    <property type="nucleotide sequence ID" value="NZ_JANQBD010000017.1"/>
</dbReference>
<accession>A0ABT1YNN8</accession>
<evidence type="ECO:0000256" key="1">
    <source>
        <dbReference type="SAM" id="Phobius"/>
    </source>
</evidence>
<gene>
    <name evidence="3" type="ORF">NV381_22170</name>
</gene>
<dbReference type="InterPro" id="IPR045679">
    <property type="entry name" value="DUF6199"/>
</dbReference>
<feature type="domain" description="DUF6199" evidence="2">
    <location>
        <begin position="5"/>
        <end position="67"/>
    </location>
</feature>
<comment type="caution">
    <text evidence="3">The sequence shown here is derived from an EMBL/GenBank/DDBJ whole genome shotgun (WGS) entry which is preliminary data.</text>
</comment>
<evidence type="ECO:0000313" key="4">
    <source>
        <dbReference type="Proteomes" id="UP001300012"/>
    </source>
</evidence>
<dbReference type="Pfam" id="PF19701">
    <property type="entry name" value="DUF6199"/>
    <property type="match status" value="1"/>
</dbReference>
<keyword evidence="1" id="KW-1133">Transmembrane helix</keyword>
<evidence type="ECO:0000259" key="2">
    <source>
        <dbReference type="Pfam" id="PF19701"/>
    </source>
</evidence>
<keyword evidence="1" id="KW-0812">Transmembrane</keyword>
<name>A0ABT1YNN8_9BACL</name>
<feature type="transmembrane region" description="Helical" evidence="1">
    <location>
        <begin position="52"/>
        <end position="71"/>
    </location>
</feature>